<dbReference type="GO" id="GO:0020037">
    <property type="term" value="F:heme binding"/>
    <property type="evidence" value="ECO:0007669"/>
    <property type="project" value="InterPro"/>
</dbReference>
<keyword evidence="5" id="KW-0472">Membrane</keyword>
<dbReference type="Gene3D" id="1.10.630.10">
    <property type="entry name" value="Cytochrome P450"/>
    <property type="match status" value="3"/>
</dbReference>
<dbReference type="Pfam" id="PF00067">
    <property type="entry name" value="p450"/>
    <property type="match status" value="2"/>
</dbReference>
<keyword evidence="5" id="KW-1133">Transmembrane helix</keyword>
<dbReference type="PROSITE" id="PS00086">
    <property type="entry name" value="CYTOCHROME_P450"/>
    <property type="match status" value="1"/>
</dbReference>
<evidence type="ECO:0000256" key="7">
    <source>
        <dbReference type="RuleBase" id="RU000461"/>
    </source>
</evidence>
<dbReference type="GO" id="GO:0004497">
    <property type="term" value="F:monooxygenase activity"/>
    <property type="evidence" value="ECO:0007669"/>
    <property type="project" value="UniProtKB-KW"/>
</dbReference>
<dbReference type="InterPro" id="IPR001128">
    <property type="entry name" value="Cyt_P450"/>
</dbReference>
<sequence>MDTLLYIFLFLVSIFIFLISKRSSKRCPPGSRGLPFMGQSLGLLRAMKNNTTEKWLEDRVRKYGPVSKLSLFGKPAVFIYGQAANKLVFAGEGSTTGYHQPKSMIKIMGESSLLGLSGQDHKRVRHALMSILKPESLREYVGRIDEEMRNHLEMHWEGKQEVTKMSCESDEINSFLMLWTLIAALAYFNRRGEGGGGGDDIYYTKISNKQVQSIKMILGDRNLLELSGQDHKRVRNALMMFLKPESLKEYVGKIDEEVREHLQMHWQGKQEVTIFWVTNMTHNDDTIFPEPLKFDTTRFEKQASIPPYSFIPFGGGARICPGYEVARIETLVTIHYLVTQYTWKLCSDNFFKRDPMPVPTKGLPIKIVPRKVI</sequence>
<comment type="caution">
    <text evidence="9">The sequence shown here is derived from an EMBL/GenBank/DDBJ whole genome shotgun (WGS) entry which is preliminary data.</text>
</comment>
<comment type="similarity">
    <text evidence="2 7">Belongs to the cytochrome P450 family.</text>
</comment>
<keyword evidence="3" id="KW-0812">Transmembrane</keyword>
<keyword evidence="7" id="KW-0560">Oxidoreductase</keyword>
<feature type="signal peptide" evidence="8">
    <location>
        <begin position="1"/>
        <end position="24"/>
    </location>
</feature>
<dbReference type="InterPro" id="IPR036396">
    <property type="entry name" value="Cyt_P450_sf"/>
</dbReference>
<evidence type="ECO:0000256" key="4">
    <source>
        <dbReference type="ARBA" id="ARBA00022723"/>
    </source>
</evidence>
<dbReference type="GO" id="GO:0016705">
    <property type="term" value="F:oxidoreductase activity, acting on paired donors, with incorporation or reduction of molecular oxygen"/>
    <property type="evidence" value="ECO:0007669"/>
    <property type="project" value="InterPro"/>
</dbReference>
<dbReference type="Proteomes" id="UP000593562">
    <property type="component" value="Unassembled WGS sequence"/>
</dbReference>
<dbReference type="EMBL" id="JAAARO010000019">
    <property type="protein sequence ID" value="KAF5730560.1"/>
    <property type="molecule type" value="Genomic_DNA"/>
</dbReference>
<dbReference type="InParanoid" id="A0A7J7C8Y7"/>
<feature type="chain" id="PRO_5029469565" evidence="8">
    <location>
        <begin position="25"/>
        <end position="373"/>
    </location>
</feature>
<dbReference type="GO" id="GO:0016125">
    <property type="term" value="P:sterol metabolic process"/>
    <property type="evidence" value="ECO:0007669"/>
    <property type="project" value="TreeGrafter"/>
</dbReference>
<evidence type="ECO:0000256" key="3">
    <source>
        <dbReference type="ARBA" id="ARBA00022692"/>
    </source>
</evidence>
<reference evidence="9 10" key="1">
    <citation type="journal article" date="2020" name="Nat. Commun.">
        <title>Genome of Tripterygium wilfordii and identification of cytochrome P450 involved in triptolide biosynthesis.</title>
        <authorList>
            <person name="Tu L."/>
            <person name="Su P."/>
            <person name="Zhang Z."/>
            <person name="Gao L."/>
            <person name="Wang J."/>
            <person name="Hu T."/>
            <person name="Zhou J."/>
            <person name="Zhang Y."/>
            <person name="Zhao Y."/>
            <person name="Liu Y."/>
            <person name="Song Y."/>
            <person name="Tong Y."/>
            <person name="Lu Y."/>
            <person name="Yang J."/>
            <person name="Xu C."/>
            <person name="Jia M."/>
            <person name="Peters R.J."/>
            <person name="Huang L."/>
            <person name="Gao W."/>
        </authorList>
    </citation>
    <scope>NUCLEOTIDE SEQUENCE [LARGE SCALE GENOMIC DNA]</scope>
    <source>
        <strain evidence="10">cv. XIE 37</strain>
        <tissue evidence="9">Leaf</tissue>
    </source>
</reference>
<evidence type="ECO:0000256" key="8">
    <source>
        <dbReference type="SAM" id="SignalP"/>
    </source>
</evidence>
<dbReference type="SUPFAM" id="SSF48264">
    <property type="entry name" value="Cytochrome P450"/>
    <property type="match status" value="3"/>
</dbReference>
<dbReference type="AlphaFoldDB" id="A0A7J7C8Y7"/>
<dbReference type="PANTHER" id="PTHR24286">
    <property type="entry name" value="CYTOCHROME P450 26"/>
    <property type="match status" value="1"/>
</dbReference>
<proteinExistence type="inferred from homology"/>
<dbReference type="PANTHER" id="PTHR24286:SF190">
    <property type="entry name" value="CYTOCHROME P450"/>
    <property type="match status" value="1"/>
</dbReference>
<organism evidence="9 10">
    <name type="scientific">Tripterygium wilfordii</name>
    <name type="common">Thunder God vine</name>
    <dbReference type="NCBI Taxonomy" id="458696"/>
    <lineage>
        <taxon>Eukaryota</taxon>
        <taxon>Viridiplantae</taxon>
        <taxon>Streptophyta</taxon>
        <taxon>Embryophyta</taxon>
        <taxon>Tracheophyta</taxon>
        <taxon>Spermatophyta</taxon>
        <taxon>Magnoliopsida</taxon>
        <taxon>eudicotyledons</taxon>
        <taxon>Gunneridae</taxon>
        <taxon>Pentapetalae</taxon>
        <taxon>rosids</taxon>
        <taxon>fabids</taxon>
        <taxon>Celastrales</taxon>
        <taxon>Celastraceae</taxon>
        <taxon>Tripterygium</taxon>
    </lineage>
</organism>
<keyword evidence="7" id="KW-0349">Heme</keyword>
<accession>A0A7J7C8Y7</accession>
<evidence type="ECO:0000256" key="2">
    <source>
        <dbReference type="ARBA" id="ARBA00010617"/>
    </source>
</evidence>
<keyword evidence="10" id="KW-1185">Reference proteome</keyword>
<keyword evidence="6 7" id="KW-0408">Iron</keyword>
<keyword evidence="4 7" id="KW-0479">Metal-binding</keyword>
<evidence type="ECO:0000256" key="6">
    <source>
        <dbReference type="ARBA" id="ARBA00023004"/>
    </source>
</evidence>
<evidence type="ECO:0000313" key="9">
    <source>
        <dbReference type="EMBL" id="KAF5730560.1"/>
    </source>
</evidence>
<dbReference type="InterPro" id="IPR017972">
    <property type="entry name" value="Cyt_P450_CS"/>
</dbReference>
<evidence type="ECO:0000313" key="10">
    <source>
        <dbReference type="Proteomes" id="UP000593562"/>
    </source>
</evidence>
<keyword evidence="7" id="KW-0503">Monooxygenase</keyword>
<dbReference type="GO" id="GO:0005506">
    <property type="term" value="F:iron ion binding"/>
    <property type="evidence" value="ECO:0007669"/>
    <property type="project" value="InterPro"/>
</dbReference>
<evidence type="ECO:0000256" key="1">
    <source>
        <dbReference type="ARBA" id="ARBA00004167"/>
    </source>
</evidence>
<evidence type="ECO:0000256" key="5">
    <source>
        <dbReference type="ARBA" id="ARBA00022989"/>
    </source>
</evidence>
<gene>
    <name evidence="9" type="ORF">HS088_TW19G00151</name>
</gene>
<protein>
    <submittedName>
        <fullName evidence="9">Uncharacterized protein</fullName>
    </submittedName>
</protein>
<keyword evidence="8" id="KW-0732">Signal</keyword>
<comment type="subcellular location">
    <subcellularLocation>
        <location evidence="1">Membrane</location>
        <topology evidence="1">Single-pass membrane protein</topology>
    </subcellularLocation>
</comment>
<dbReference type="GO" id="GO:0016020">
    <property type="term" value="C:membrane"/>
    <property type="evidence" value="ECO:0007669"/>
    <property type="project" value="UniProtKB-SubCell"/>
</dbReference>
<name>A0A7J7C8Y7_TRIWF</name>